<feature type="domain" description="Glycosyltransferase 2-like" evidence="1">
    <location>
        <begin position="7"/>
        <end position="138"/>
    </location>
</feature>
<dbReference type="InterPro" id="IPR001173">
    <property type="entry name" value="Glyco_trans_2-like"/>
</dbReference>
<dbReference type="InterPro" id="IPR029044">
    <property type="entry name" value="Nucleotide-diphossugar_trans"/>
</dbReference>
<dbReference type="EMBL" id="JAOZYT010000026">
    <property type="protein sequence ID" value="MCW0523753.1"/>
    <property type="molecule type" value="Genomic_DNA"/>
</dbReference>
<comment type="caution">
    <text evidence="2">The sequence shown here is derived from an EMBL/GenBank/DDBJ whole genome shotgun (WGS) entry which is preliminary data.</text>
</comment>
<dbReference type="PANTHER" id="PTHR22916">
    <property type="entry name" value="GLYCOSYLTRANSFERASE"/>
    <property type="match status" value="1"/>
</dbReference>
<organism evidence="2 3">
    <name type="scientific">Riemerella anatipestifer</name>
    <name type="common">Moraxella anatipestifer</name>
    <dbReference type="NCBI Taxonomy" id="34085"/>
    <lineage>
        <taxon>Bacteria</taxon>
        <taxon>Pseudomonadati</taxon>
        <taxon>Bacteroidota</taxon>
        <taxon>Flavobacteriia</taxon>
        <taxon>Flavobacteriales</taxon>
        <taxon>Weeksellaceae</taxon>
        <taxon>Riemerella</taxon>
    </lineage>
</organism>
<name>A0AAP3AKS4_RIEAN</name>
<dbReference type="PANTHER" id="PTHR22916:SF3">
    <property type="entry name" value="UDP-GLCNAC:BETAGAL BETA-1,3-N-ACETYLGLUCOSAMINYLTRANSFERASE-LIKE PROTEIN 1"/>
    <property type="match status" value="1"/>
</dbReference>
<dbReference type="AlphaFoldDB" id="A0AAP3AKS4"/>
<protein>
    <submittedName>
        <fullName evidence="2">Glycosyltransferase</fullName>
    </submittedName>
</protein>
<dbReference type="SUPFAM" id="SSF53448">
    <property type="entry name" value="Nucleotide-diphospho-sugar transferases"/>
    <property type="match status" value="1"/>
</dbReference>
<evidence type="ECO:0000313" key="3">
    <source>
        <dbReference type="Proteomes" id="UP001207440"/>
    </source>
</evidence>
<accession>A0AAP3AKS4</accession>
<dbReference type="RefSeq" id="WP_064970392.1">
    <property type="nucleotide sequence ID" value="NZ_CP029760.1"/>
</dbReference>
<proteinExistence type="predicted"/>
<dbReference type="Proteomes" id="UP001207440">
    <property type="component" value="Unassembled WGS sequence"/>
</dbReference>
<evidence type="ECO:0000313" key="2">
    <source>
        <dbReference type="EMBL" id="MCW0523753.1"/>
    </source>
</evidence>
<dbReference type="Gene3D" id="3.90.550.10">
    <property type="entry name" value="Spore Coat Polysaccharide Biosynthesis Protein SpsA, Chain A"/>
    <property type="match status" value="1"/>
</dbReference>
<dbReference type="Pfam" id="PF00535">
    <property type="entry name" value="Glycos_transf_2"/>
    <property type="match status" value="1"/>
</dbReference>
<sequence length="327" mass="38956">MEKRLTLIVPIYNTEEYLPKCLDSLIIREDLMPLLEVLLIIDGSPDNAREIAQEYEKKYPQTFRVINKENGGYGSVLKRGIAEGKGKYCKVLDSDDWYDNHSFEKFVEQLKTIDTDVVVTDFVREYVFENRSELYSLPKVKPNKVYDLDKEISELEGAFVMHRLAYKTDVVRQAEIDFPEKIFYTDTLFASLPLFFAKDLYYIDSPLYRYLIGRDGQTVAPATIRKNRKGVETVIRYYYQRYTQHKSQMTEEKRKFILSSIKTFFQMYYKILVHLDFSSAKKELAEWHSFVKKTPEYRVFSDNQISEVLYNILPYFIFRYTSFIWRK</sequence>
<dbReference type="CDD" id="cd00761">
    <property type="entry name" value="Glyco_tranf_GTA_type"/>
    <property type="match status" value="1"/>
</dbReference>
<gene>
    <name evidence="2" type="ORF">OKE68_05420</name>
</gene>
<reference evidence="2" key="1">
    <citation type="submission" date="2022-10" db="EMBL/GenBank/DDBJ databases">
        <title>Sifting through the core-genome to identify putative cross-protective antigens against Riemerella anatipestifer.</title>
        <authorList>
            <person name="Zheng X."/>
            <person name="Zhang W."/>
        </authorList>
    </citation>
    <scope>NUCLEOTIDE SEQUENCE</scope>
    <source>
        <strain evidence="2">ZWRA178</strain>
    </source>
</reference>
<dbReference type="GO" id="GO:0016758">
    <property type="term" value="F:hexosyltransferase activity"/>
    <property type="evidence" value="ECO:0007669"/>
    <property type="project" value="UniProtKB-ARBA"/>
</dbReference>
<evidence type="ECO:0000259" key="1">
    <source>
        <dbReference type="Pfam" id="PF00535"/>
    </source>
</evidence>